<proteinExistence type="predicted"/>
<sequence length="69" mass="8042">MDIDKQSSLEVLGYLKTKQIKQEQVAKFLGIGRTTLNRKLNGQSDFRISEVKAMHKQFNIPIELFFKEN</sequence>
<dbReference type="Gene3D" id="1.10.260.40">
    <property type="entry name" value="lambda repressor-like DNA-binding domains"/>
    <property type="match status" value="1"/>
</dbReference>
<dbReference type="PROSITE" id="PS50943">
    <property type="entry name" value="HTH_CROC1"/>
    <property type="match status" value="1"/>
</dbReference>
<dbReference type="GO" id="GO:0003677">
    <property type="term" value="F:DNA binding"/>
    <property type="evidence" value="ECO:0007669"/>
    <property type="project" value="InterPro"/>
</dbReference>
<dbReference type="SUPFAM" id="SSF47413">
    <property type="entry name" value="lambda repressor-like DNA-binding domains"/>
    <property type="match status" value="1"/>
</dbReference>
<dbReference type="SMART" id="SM00530">
    <property type="entry name" value="HTH_XRE"/>
    <property type="match status" value="1"/>
</dbReference>
<feature type="domain" description="HTH cro/C1-type" evidence="1">
    <location>
        <begin position="18"/>
        <end position="65"/>
    </location>
</feature>
<dbReference type="InterPro" id="IPR010982">
    <property type="entry name" value="Lambda_DNA-bd_dom_sf"/>
</dbReference>
<reference evidence="2" key="2">
    <citation type="submission" date="2024-05" db="EMBL/GenBank/DDBJ databases">
        <authorList>
            <person name="Chen H."/>
        </authorList>
    </citation>
    <scope>NUCLEOTIDE SEQUENCE</scope>
    <source>
        <strain evidence="2">CGMCC 7049</strain>
    </source>
</reference>
<evidence type="ECO:0000313" key="2">
    <source>
        <dbReference type="EMBL" id="XBS07948.1"/>
    </source>
</evidence>
<evidence type="ECO:0000259" key="1">
    <source>
        <dbReference type="PROSITE" id="PS50943"/>
    </source>
</evidence>
<dbReference type="CDD" id="cd00093">
    <property type="entry name" value="HTH_XRE"/>
    <property type="match status" value="1"/>
</dbReference>
<name>A0AAU7NLQ6_PEDPE</name>
<dbReference type="RefSeq" id="WP_002833365.1">
    <property type="nucleotide sequence ID" value="NZ_CP157400.1"/>
</dbReference>
<gene>
    <name evidence="2" type="ORF">BB06_06900</name>
</gene>
<reference evidence="2" key="1">
    <citation type="submission" date="2014-02" db="EMBL/GenBank/DDBJ databases">
        <authorList>
            <person name="Zhao D."/>
            <person name="Dong X."/>
            <person name="Li Y."/>
            <person name="Lv L."/>
            <person name="Zhao D."/>
            <person name="Gao Y."/>
            <person name="Wang Y."/>
            <person name="Li Y."/>
        </authorList>
    </citation>
    <scope>NUCLEOTIDE SEQUENCE</scope>
    <source>
        <strain evidence="2">CGMCC 7049</strain>
    </source>
</reference>
<dbReference type="Pfam" id="PF01381">
    <property type="entry name" value="HTH_3"/>
    <property type="match status" value="1"/>
</dbReference>
<protein>
    <submittedName>
        <fullName evidence="2">Helix-turn-helix transcriptional regulator</fullName>
    </submittedName>
</protein>
<organism evidence="2">
    <name type="scientific">Pediococcus pentosaceus CGMCC 7049</name>
    <dbReference type="NCBI Taxonomy" id="1460385"/>
    <lineage>
        <taxon>Bacteria</taxon>
        <taxon>Bacillati</taxon>
        <taxon>Bacillota</taxon>
        <taxon>Bacilli</taxon>
        <taxon>Lactobacillales</taxon>
        <taxon>Lactobacillaceae</taxon>
        <taxon>Pediococcus</taxon>
    </lineage>
</organism>
<dbReference type="AlphaFoldDB" id="A0AAU7NLQ6"/>
<dbReference type="EMBL" id="CP157400">
    <property type="protein sequence ID" value="XBS07948.1"/>
    <property type="molecule type" value="Genomic_DNA"/>
</dbReference>
<accession>A0AAU7NLQ6</accession>
<dbReference type="InterPro" id="IPR001387">
    <property type="entry name" value="Cro/C1-type_HTH"/>
</dbReference>